<dbReference type="RefSeq" id="WP_011824270.1">
    <property type="nucleotide sequence ID" value="NC_008819.1"/>
</dbReference>
<evidence type="ECO:0000259" key="8">
    <source>
        <dbReference type="PROSITE" id="PS50059"/>
    </source>
</evidence>
<dbReference type="PANTHER" id="PTHR43811">
    <property type="entry name" value="FKBP-TYPE PEPTIDYL-PROLYL CIS-TRANS ISOMERASE FKPA"/>
    <property type="match status" value="1"/>
</dbReference>
<feature type="region of interest" description="Disordered" evidence="7">
    <location>
        <begin position="20"/>
        <end position="49"/>
    </location>
</feature>
<evidence type="ECO:0000256" key="2">
    <source>
        <dbReference type="ARBA" id="ARBA00006577"/>
    </source>
</evidence>
<dbReference type="Proteomes" id="UP000002592">
    <property type="component" value="Chromosome"/>
</dbReference>
<keyword evidence="4 5" id="KW-0413">Isomerase</keyword>
<evidence type="ECO:0000256" key="1">
    <source>
        <dbReference type="ARBA" id="ARBA00000971"/>
    </source>
</evidence>
<dbReference type="HOGENOM" id="CLU_013615_7_2_3"/>
<dbReference type="AlphaFoldDB" id="A2C459"/>
<comment type="catalytic activity">
    <reaction evidence="1 5 6">
        <text>[protein]-peptidylproline (omega=180) = [protein]-peptidylproline (omega=0)</text>
        <dbReference type="Rhea" id="RHEA:16237"/>
        <dbReference type="Rhea" id="RHEA-COMP:10747"/>
        <dbReference type="Rhea" id="RHEA-COMP:10748"/>
        <dbReference type="ChEBI" id="CHEBI:83833"/>
        <dbReference type="ChEBI" id="CHEBI:83834"/>
        <dbReference type="EC" id="5.2.1.8"/>
    </reaction>
</comment>
<organism evidence="9 10">
    <name type="scientific">Prochlorococcus marinus (strain NATL1A)</name>
    <dbReference type="NCBI Taxonomy" id="167555"/>
    <lineage>
        <taxon>Bacteria</taxon>
        <taxon>Bacillati</taxon>
        <taxon>Cyanobacteriota</taxon>
        <taxon>Cyanophyceae</taxon>
        <taxon>Synechococcales</taxon>
        <taxon>Prochlorococcaceae</taxon>
        <taxon>Prochlorococcus</taxon>
    </lineage>
</organism>
<keyword evidence="3 5" id="KW-0697">Rotamase</keyword>
<evidence type="ECO:0000313" key="9">
    <source>
        <dbReference type="EMBL" id="ABM76269.1"/>
    </source>
</evidence>
<evidence type="ECO:0000256" key="4">
    <source>
        <dbReference type="ARBA" id="ARBA00023235"/>
    </source>
</evidence>
<dbReference type="FunFam" id="3.10.50.40:FF:000006">
    <property type="entry name" value="Peptidyl-prolyl cis-trans isomerase"/>
    <property type="match status" value="1"/>
</dbReference>
<dbReference type="PANTHER" id="PTHR43811:SF19">
    <property type="entry name" value="39 KDA FK506-BINDING NUCLEAR PROTEIN"/>
    <property type="match status" value="1"/>
</dbReference>
<protein>
    <recommendedName>
        <fullName evidence="6">Peptidyl-prolyl cis-trans isomerase</fullName>
        <ecNumber evidence="6">5.2.1.8</ecNumber>
    </recommendedName>
</protein>
<evidence type="ECO:0000313" key="10">
    <source>
        <dbReference type="Proteomes" id="UP000002592"/>
    </source>
</evidence>
<dbReference type="KEGG" id="pme:NATL1_17131"/>
<dbReference type="Gene3D" id="3.10.50.40">
    <property type="match status" value="1"/>
</dbReference>
<sequence length="184" mass="19154">MIAVISQIISPTPTNALQIDQPIQADVRQSTKTSESVTNPFELDPEDPNPSLFTMASDKTSASNAPLGGAEIGASQVTSSGLKITELVLGDGQEATPGTSVSVNYKGTLDDGKEFDSSYGRGPFEFSLGAGMVIKGWDEGVAGMKVGGKRKLVIPPELGYGSRGIGPIPPNSVLTFEVELLAVK</sequence>
<dbReference type="InterPro" id="IPR046357">
    <property type="entry name" value="PPIase_dom_sf"/>
</dbReference>
<evidence type="ECO:0000256" key="6">
    <source>
        <dbReference type="RuleBase" id="RU003915"/>
    </source>
</evidence>
<dbReference type="Pfam" id="PF00254">
    <property type="entry name" value="FKBP_C"/>
    <property type="match status" value="1"/>
</dbReference>
<gene>
    <name evidence="9" type="ordered locus">NATL1_17131</name>
</gene>
<evidence type="ECO:0000256" key="7">
    <source>
        <dbReference type="SAM" id="MobiDB-lite"/>
    </source>
</evidence>
<accession>A2C459</accession>
<name>A2C459_PROM1</name>
<dbReference type="EMBL" id="CP000553">
    <property type="protein sequence ID" value="ABM76269.1"/>
    <property type="molecule type" value="Genomic_DNA"/>
</dbReference>
<evidence type="ECO:0000256" key="5">
    <source>
        <dbReference type="PROSITE-ProRule" id="PRU00277"/>
    </source>
</evidence>
<evidence type="ECO:0000256" key="3">
    <source>
        <dbReference type="ARBA" id="ARBA00023110"/>
    </source>
</evidence>
<feature type="compositionally biased region" description="Polar residues" evidence="7">
    <location>
        <begin position="27"/>
        <end position="39"/>
    </location>
</feature>
<proteinExistence type="inferred from homology"/>
<comment type="similarity">
    <text evidence="2 6">Belongs to the FKBP-type PPIase family.</text>
</comment>
<dbReference type="eggNOG" id="COG0545">
    <property type="taxonomic scope" value="Bacteria"/>
</dbReference>
<dbReference type="EC" id="5.2.1.8" evidence="6"/>
<dbReference type="PROSITE" id="PS50059">
    <property type="entry name" value="FKBP_PPIASE"/>
    <property type="match status" value="1"/>
</dbReference>
<feature type="domain" description="PPIase FKBP-type" evidence="8">
    <location>
        <begin position="98"/>
        <end position="184"/>
    </location>
</feature>
<dbReference type="SUPFAM" id="SSF54534">
    <property type="entry name" value="FKBP-like"/>
    <property type="match status" value="1"/>
</dbReference>
<dbReference type="InterPro" id="IPR001179">
    <property type="entry name" value="PPIase_FKBP_dom"/>
</dbReference>
<dbReference type="GO" id="GO:0003755">
    <property type="term" value="F:peptidyl-prolyl cis-trans isomerase activity"/>
    <property type="evidence" value="ECO:0007669"/>
    <property type="project" value="UniProtKB-UniRule"/>
</dbReference>
<reference evidence="10" key="1">
    <citation type="journal article" date="2007" name="PLoS Genet.">
        <title>Patterns and implications of gene gain and loss in the evolution of Prochlorococcus.</title>
        <authorList>
            <person name="Kettler G.C."/>
            <person name="Martiny A.C."/>
            <person name="Huang K."/>
            <person name="Zucker J."/>
            <person name="Coleman M.L."/>
            <person name="Rodrigue S."/>
            <person name="Chen F."/>
            <person name="Lapidus A."/>
            <person name="Ferriera S."/>
            <person name="Johnson J."/>
            <person name="Steglich C."/>
            <person name="Church G.M."/>
            <person name="Richardson P."/>
            <person name="Chisholm S.W."/>
        </authorList>
    </citation>
    <scope>NUCLEOTIDE SEQUENCE [LARGE SCALE GENOMIC DNA]</scope>
    <source>
        <strain evidence="10">NATL1A</strain>
    </source>
</reference>